<name>A0A2U3L0L7_9BACT</name>
<accession>A0A2U3L0L7</accession>
<organism evidence="4 5">
    <name type="scientific">Candidatus Sulfotelmatobacter kueseliae</name>
    <dbReference type="NCBI Taxonomy" id="2042962"/>
    <lineage>
        <taxon>Bacteria</taxon>
        <taxon>Pseudomonadati</taxon>
        <taxon>Acidobacteriota</taxon>
        <taxon>Terriglobia</taxon>
        <taxon>Terriglobales</taxon>
        <taxon>Candidatus Korobacteraceae</taxon>
        <taxon>Candidatus Sulfotelmatobacter</taxon>
    </lineage>
</organism>
<feature type="transmembrane region" description="Helical" evidence="1">
    <location>
        <begin position="12"/>
        <end position="33"/>
    </location>
</feature>
<gene>
    <name evidence="4" type="ORF">SBA1_60040</name>
</gene>
<proteinExistence type="predicted"/>
<reference evidence="5" key="1">
    <citation type="submission" date="2018-02" db="EMBL/GenBank/DDBJ databases">
        <authorList>
            <person name="Hausmann B."/>
        </authorList>
    </citation>
    <scope>NUCLEOTIDE SEQUENCE [LARGE SCALE GENOMIC DNA]</scope>
    <source>
        <strain evidence="5">Peat soil MAG SbA1</strain>
    </source>
</reference>
<dbReference type="AlphaFoldDB" id="A0A2U3L0L7"/>
<dbReference type="OrthoDB" id="9804747at2"/>
<dbReference type="SUPFAM" id="SSF109604">
    <property type="entry name" value="HD-domain/PDEase-like"/>
    <property type="match status" value="1"/>
</dbReference>
<dbReference type="GO" id="GO:0007165">
    <property type="term" value="P:signal transduction"/>
    <property type="evidence" value="ECO:0007669"/>
    <property type="project" value="InterPro"/>
</dbReference>
<dbReference type="SMART" id="SM00304">
    <property type="entry name" value="HAMP"/>
    <property type="match status" value="1"/>
</dbReference>
<feature type="domain" description="HAMP" evidence="2">
    <location>
        <begin position="322"/>
        <end position="374"/>
    </location>
</feature>
<dbReference type="GO" id="GO:0016020">
    <property type="term" value="C:membrane"/>
    <property type="evidence" value="ECO:0007669"/>
    <property type="project" value="InterPro"/>
</dbReference>
<evidence type="ECO:0000259" key="2">
    <source>
        <dbReference type="PROSITE" id="PS50885"/>
    </source>
</evidence>
<dbReference type="Proteomes" id="UP000238701">
    <property type="component" value="Unassembled WGS sequence"/>
</dbReference>
<dbReference type="CDD" id="cd00077">
    <property type="entry name" value="HDc"/>
    <property type="match status" value="1"/>
</dbReference>
<dbReference type="InterPro" id="IPR037522">
    <property type="entry name" value="HD_GYP_dom"/>
</dbReference>
<keyword evidence="1" id="KW-1133">Transmembrane helix</keyword>
<dbReference type="PANTHER" id="PTHR43155:SF2">
    <property type="entry name" value="CYCLIC DI-GMP PHOSPHODIESTERASE PA4108"/>
    <property type="match status" value="1"/>
</dbReference>
<dbReference type="GO" id="GO:0016787">
    <property type="term" value="F:hydrolase activity"/>
    <property type="evidence" value="ECO:0007669"/>
    <property type="project" value="UniProtKB-KW"/>
</dbReference>
<dbReference type="Gene3D" id="1.10.8.500">
    <property type="entry name" value="HAMP domain in histidine kinase"/>
    <property type="match status" value="1"/>
</dbReference>
<dbReference type="PROSITE" id="PS50885">
    <property type="entry name" value="HAMP"/>
    <property type="match status" value="1"/>
</dbReference>
<feature type="transmembrane region" description="Helical" evidence="1">
    <location>
        <begin position="302"/>
        <end position="321"/>
    </location>
</feature>
<feature type="domain" description="HD-GYP" evidence="3">
    <location>
        <begin position="383"/>
        <end position="578"/>
    </location>
</feature>
<dbReference type="PANTHER" id="PTHR43155">
    <property type="entry name" value="CYCLIC DI-GMP PHOSPHODIESTERASE PA4108-RELATED"/>
    <property type="match status" value="1"/>
</dbReference>
<dbReference type="SUPFAM" id="SSF158472">
    <property type="entry name" value="HAMP domain-like"/>
    <property type="match status" value="1"/>
</dbReference>
<evidence type="ECO:0000313" key="4">
    <source>
        <dbReference type="EMBL" id="SPF45486.1"/>
    </source>
</evidence>
<keyword evidence="1" id="KW-0812">Transmembrane</keyword>
<dbReference type="InterPro" id="IPR003660">
    <property type="entry name" value="HAMP_dom"/>
</dbReference>
<evidence type="ECO:0000313" key="5">
    <source>
        <dbReference type="Proteomes" id="UP000238701"/>
    </source>
</evidence>
<protein>
    <submittedName>
        <fullName evidence="4">Metal dependent phosphohydrolase</fullName>
    </submittedName>
</protein>
<dbReference type="Pfam" id="PF13487">
    <property type="entry name" value="HD_5"/>
    <property type="match status" value="1"/>
</dbReference>
<dbReference type="PROSITE" id="PS51832">
    <property type="entry name" value="HD_GYP"/>
    <property type="match status" value="1"/>
</dbReference>
<dbReference type="Pfam" id="PF00672">
    <property type="entry name" value="HAMP"/>
    <property type="match status" value="1"/>
</dbReference>
<sequence>MSSSTSSHARIPILYVILSVLLVISTVPMYFYSTQVVAINRDRLKTNEMLLQNTVTRSLADDLSQHEHSLRVMLANLSSAIQVASGGDIGEQNIHAPELRALLENFVSSSDEIAYATLLNSEAKGISAGRIAPDAFLQRELERAFAAARDGRAYNGQALVVGEGKSAHTVFLVSAPVKYGPRFLGMIASVVDLQFLIRRLQEVSGGGLTPYVVDAQGRLVAAATSEFATGQDMKNLEIVRNFVDGGNKAQLAATKEFAINTGSEAVQMLGTYSPVTSLDWAVVVQKPQREAYRGILEMQRTARLLAILAVLVSIGVSIFAARRITNPLEVLTQSSRALARGDFSQRVHLWSRTEIGELAQTFNTMSEELERFVEDLKRAAEENRALFMGSIQMLAGAVDEKDPYTRGHSDRVTRYSLLIAKEMKLPAPFLETLQISAQLHDVGKIGIEDHILKKPGALTEEEFEVMKTHTTKGANILRPVTQLAGMLPGIELHHEALDGRGYPYGLTGDQIPLLARVIAVGDTFDALTTNRPYQQAHTPEQALQIIRNLAGKRLDPDCVTALLAVYARGEIRIQRFTIKRPVAPAPTPVEVPAATQAAGAAATVPAALSPDTAVLERTRV</sequence>
<dbReference type="InterPro" id="IPR003607">
    <property type="entry name" value="HD/PDEase_dom"/>
</dbReference>
<evidence type="ECO:0000256" key="1">
    <source>
        <dbReference type="SAM" id="Phobius"/>
    </source>
</evidence>
<dbReference type="CDD" id="cd06225">
    <property type="entry name" value="HAMP"/>
    <property type="match status" value="1"/>
</dbReference>
<keyword evidence="1" id="KW-0472">Membrane</keyword>
<evidence type="ECO:0000259" key="3">
    <source>
        <dbReference type="PROSITE" id="PS51832"/>
    </source>
</evidence>
<dbReference type="Gene3D" id="1.10.3210.10">
    <property type="entry name" value="Hypothetical protein af1432"/>
    <property type="match status" value="1"/>
</dbReference>
<dbReference type="Gene3D" id="3.30.450.20">
    <property type="entry name" value="PAS domain"/>
    <property type="match status" value="1"/>
</dbReference>
<keyword evidence="4" id="KW-0378">Hydrolase</keyword>
<dbReference type="SMART" id="SM00471">
    <property type="entry name" value="HDc"/>
    <property type="match status" value="1"/>
</dbReference>
<dbReference type="EMBL" id="OMOD01000155">
    <property type="protein sequence ID" value="SPF45486.1"/>
    <property type="molecule type" value="Genomic_DNA"/>
</dbReference>